<protein>
    <submittedName>
        <fullName evidence="1">Uncharacterized protein</fullName>
    </submittedName>
</protein>
<comment type="caution">
    <text evidence="1">The sequence shown here is derived from an EMBL/GenBank/DDBJ whole genome shotgun (WGS) entry which is preliminary data.</text>
</comment>
<gene>
    <name evidence="1" type="ORF">PRCB_10430</name>
</gene>
<keyword evidence="2" id="KW-1185">Reference proteome</keyword>
<dbReference type="Proteomes" id="UP000232062">
    <property type="component" value="Unassembled WGS sequence"/>
</dbReference>
<reference evidence="1 2" key="1">
    <citation type="submission" date="2017-11" db="EMBL/GenBank/DDBJ databases">
        <title>The genome sequence of Pantoea rodasii DSM 26611.</title>
        <authorList>
            <person name="Gao J."/>
            <person name="Mao X."/>
            <person name="Sun J."/>
        </authorList>
    </citation>
    <scope>NUCLEOTIDE SEQUENCE [LARGE SCALE GENOMIC DNA]</scope>
    <source>
        <strain evidence="1 2">DSM 26611</strain>
    </source>
</reference>
<evidence type="ECO:0000313" key="2">
    <source>
        <dbReference type="Proteomes" id="UP000232062"/>
    </source>
</evidence>
<accession>A0A2M9WE16</accession>
<name>A0A2M9WE16_9GAMM</name>
<dbReference type="EMBL" id="PIQI01000014">
    <property type="protein sequence ID" value="PJZ05784.1"/>
    <property type="molecule type" value="Genomic_DNA"/>
</dbReference>
<organism evidence="1 2">
    <name type="scientific">Pantoea rodasii</name>
    <dbReference type="NCBI Taxonomy" id="1076549"/>
    <lineage>
        <taxon>Bacteria</taxon>
        <taxon>Pseudomonadati</taxon>
        <taxon>Pseudomonadota</taxon>
        <taxon>Gammaproteobacteria</taxon>
        <taxon>Enterobacterales</taxon>
        <taxon>Erwiniaceae</taxon>
        <taxon>Pantoea</taxon>
    </lineage>
</organism>
<evidence type="ECO:0000313" key="1">
    <source>
        <dbReference type="EMBL" id="PJZ05784.1"/>
    </source>
</evidence>
<sequence length="72" mass="8247">MAIALSSDLTFPEPCRELGIYPSYFKFLVRWLRAFTSVTDFSKLLRIHALAACLKLELFRVAFSYEPIFAGP</sequence>
<dbReference type="AlphaFoldDB" id="A0A2M9WE16"/>
<proteinExistence type="predicted"/>